<feature type="domain" description="C3H1-type" evidence="6">
    <location>
        <begin position="41"/>
        <end position="69"/>
    </location>
</feature>
<feature type="zinc finger region" description="C3H1-type" evidence="5">
    <location>
        <begin position="3"/>
        <end position="31"/>
    </location>
</feature>
<dbReference type="InterPro" id="IPR036855">
    <property type="entry name" value="Znf_CCCH_sf"/>
</dbReference>
<organism evidence="7 8">
    <name type="scientific">Beta vulgaris subsp. vulgaris</name>
    <name type="common">Beet</name>
    <dbReference type="NCBI Taxonomy" id="3555"/>
    <lineage>
        <taxon>Eukaryota</taxon>
        <taxon>Viridiplantae</taxon>
        <taxon>Streptophyta</taxon>
        <taxon>Embryophyta</taxon>
        <taxon>Tracheophyta</taxon>
        <taxon>Spermatophyta</taxon>
        <taxon>Magnoliopsida</taxon>
        <taxon>eudicotyledons</taxon>
        <taxon>Gunneridae</taxon>
        <taxon>Pentapetalae</taxon>
        <taxon>Caryophyllales</taxon>
        <taxon>Chenopodiaceae</taxon>
        <taxon>Betoideae</taxon>
        <taxon>Beta</taxon>
    </lineage>
</organism>
<feature type="zinc finger region" description="C3H1-type" evidence="5">
    <location>
        <begin position="41"/>
        <end position="69"/>
    </location>
</feature>
<dbReference type="Gramene" id="KMS94515">
    <property type="protein sequence ID" value="KMS94515"/>
    <property type="gene ID" value="BVRB_020640"/>
</dbReference>
<keyword evidence="4 5" id="KW-0862">Zinc</keyword>
<dbReference type="GO" id="GO:0008270">
    <property type="term" value="F:zinc ion binding"/>
    <property type="evidence" value="ECO:0007669"/>
    <property type="project" value="UniProtKB-KW"/>
</dbReference>
<evidence type="ECO:0000256" key="2">
    <source>
        <dbReference type="ARBA" id="ARBA00022737"/>
    </source>
</evidence>
<dbReference type="OrthoDB" id="410307at2759"/>
<evidence type="ECO:0000256" key="5">
    <source>
        <dbReference type="PROSITE-ProRule" id="PRU00723"/>
    </source>
</evidence>
<keyword evidence="3 5" id="KW-0863">Zinc-finger</keyword>
<proteinExistence type="predicted"/>
<keyword evidence="1 5" id="KW-0479">Metal-binding</keyword>
<dbReference type="InterPro" id="IPR045877">
    <property type="entry name" value="ZFP36-like"/>
</dbReference>
<reference evidence="7 8" key="1">
    <citation type="journal article" date="2014" name="Nature">
        <title>The genome of the recently domesticated crop plant sugar beet (Beta vulgaris).</title>
        <authorList>
            <person name="Dohm J.C."/>
            <person name="Minoche A.E."/>
            <person name="Holtgrawe D."/>
            <person name="Capella-Gutierrez S."/>
            <person name="Zakrzewski F."/>
            <person name="Tafer H."/>
            <person name="Rupp O."/>
            <person name="Sorensen T.R."/>
            <person name="Stracke R."/>
            <person name="Reinhardt R."/>
            <person name="Goesmann A."/>
            <person name="Kraft T."/>
            <person name="Schulz B."/>
            <person name="Stadler P.F."/>
            <person name="Schmidt T."/>
            <person name="Gabaldon T."/>
            <person name="Lehrach H."/>
            <person name="Weisshaar B."/>
            <person name="Himmelbauer H."/>
        </authorList>
    </citation>
    <scope>NUCLEOTIDE SEQUENCE [LARGE SCALE GENOMIC DNA]</scope>
    <source>
        <tissue evidence="7">Taproot</tissue>
    </source>
</reference>
<accession>A0A0J8DUP2</accession>
<keyword evidence="8" id="KW-1185">Reference proteome</keyword>
<dbReference type="EMBL" id="KQ092845">
    <property type="protein sequence ID" value="KMS94515.1"/>
    <property type="molecule type" value="Genomic_DNA"/>
</dbReference>
<evidence type="ECO:0000313" key="8">
    <source>
        <dbReference type="Proteomes" id="UP000035740"/>
    </source>
</evidence>
<protein>
    <recommendedName>
        <fullName evidence="6">C3H1-type domain-containing protein</fullName>
    </recommendedName>
</protein>
<dbReference type="PANTHER" id="PTHR12547">
    <property type="entry name" value="CCCH ZINC FINGER/TIS11-RELATED"/>
    <property type="match status" value="1"/>
</dbReference>
<evidence type="ECO:0000256" key="1">
    <source>
        <dbReference type="ARBA" id="ARBA00022723"/>
    </source>
</evidence>
<dbReference type="FunFam" id="4.10.1000.10:FF:000001">
    <property type="entry name" value="zinc finger CCCH domain-containing protein 15-like"/>
    <property type="match status" value="1"/>
</dbReference>
<dbReference type="PANTHER" id="PTHR12547:SF18">
    <property type="entry name" value="PROTEIN TIS11"/>
    <property type="match status" value="1"/>
</dbReference>
<dbReference type="Proteomes" id="UP000035740">
    <property type="component" value="Unassembled WGS sequence"/>
</dbReference>
<gene>
    <name evidence="7" type="ORF">BVRB_020640</name>
</gene>
<keyword evidence="2" id="KW-0677">Repeat</keyword>
<evidence type="ECO:0000256" key="4">
    <source>
        <dbReference type="ARBA" id="ARBA00022833"/>
    </source>
</evidence>
<dbReference type="AlphaFoldDB" id="A0A0J8DUP2"/>
<dbReference type="InterPro" id="IPR000571">
    <property type="entry name" value="Znf_CCCH"/>
</dbReference>
<dbReference type="PROSITE" id="PS50103">
    <property type="entry name" value="ZF_C3H1"/>
    <property type="match status" value="2"/>
</dbReference>
<dbReference type="Gene3D" id="4.10.1000.10">
    <property type="entry name" value="Zinc finger, CCCH-type"/>
    <property type="match status" value="2"/>
</dbReference>
<evidence type="ECO:0000259" key="6">
    <source>
        <dbReference type="PROSITE" id="PS50103"/>
    </source>
</evidence>
<evidence type="ECO:0000256" key="3">
    <source>
        <dbReference type="ARBA" id="ARBA00022771"/>
    </source>
</evidence>
<feature type="non-terminal residue" evidence="7">
    <location>
        <position position="1"/>
    </location>
</feature>
<dbReference type="GO" id="GO:0003729">
    <property type="term" value="F:mRNA binding"/>
    <property type="evidence" value="ECO:0007669"/>
    <property type="project" value="InterPro"/>
</dbReference>
<name>A0A0J8DUP2_BETVV</name>
<dbReference type="SMART" id="SM00356">
    <property type="entry name" value="ZnF_C3H1"/>
    <property type="match status" value="2"/>
</dbReference>
<feature type="domain" description="C3H1-type" evidence="6">
    <location>
        <begin position="3"/>
        <end position="31"/>
    </location>
</feature>
<sequence length="129" mass="14587">ASKYKTEMCRLWSEQGQCPYNQKCQFAHGEPELRPLHRHHLYKTVKCRRFHDEGFCPFGPRCAFIHKETSAQIVVGVSSPAPVTHSVPMALPLDLLLPIAAPDAMRKSTKSLTNDILLRPSQFVLTPSF</sequence>
<dbReference type="Pfam" id="PF00642">
    <property type="entry name" value="zf-CCCH"/>
    <property type="match status" value="2"/>
</dbReference>
<evidence type="ECO:0000313" key="7">
    <source>
        <dbReference type="EMBL" id="KMS94515.1"/>
    </source>
</evidence>
<dbReference type="SUPFAM" id="SSF90229">
    <property type="entry name" value="CCCH zinc finger"/>
    <property type="match status" value="2"/>
</dbReference>